<keyword evidence="4" id="KW-0378">Hydrolase</keyword>
<dbReference type="InParanoid" id="A0A2P6NUL5"/>
<dbReference type="PANTHER" id="PTHR11216">
    <property type="entry name" value="EH DOMAIN"/>
    <property type="match status" value="1"/>
</dbReference>
<dbReference type="EMBL" id="MDYQ01000018">
    <property type="protein sequence ID" value="PRP87662.1"/>
    <property type="molecule type" value="Genomic_DNA"/>
</dbReference>
<sequence>MSGWFDTNRFVAFETVTKDEIAVYLDLFHQMDNGTGVVTGADAKSFFPQSGLPKQQLAVIWRTADVDLDSRLNSAEFVLAMHLCSAALLGYEIPTSWMYPVPDIASADLANNMQNMHIHAAPNHQAPARGARPPPPNHPPNTSRPQQPPPHHTVQPHLPPNPIHQNAPSTYNQPPPPSRVPAQTVQRGPHQPLPQPVRTTTAVVPPPAAAAANQARGRVLPMAKRAELKAAKFAQEEAERAAAAAAPVVLYGFEDPQAMNWLWPSHGVAVNQQNVPPYVMPTPPPSVQTTIGFFWSFINQDWTSIQNYVVPQMNSQSFTESMLNIRSSMGSSDQLRLFPLKVFDKGNITTVYFLFLVDNRKWGMMTRVQGGKICSFWAKTDPLDGDFPELTEGLTPKLVIAQEPRRILCYDGKVMEIYDEEDEIAAMRDPNVPLGLMVGETMGWSIRMSSTLKFESHTPKAMIYHPPELSGQCLVPGTIVTKPTQSDVPELGVTIIESKSGAVDPLVLQYHIATRATRLSPMYVNERFVQCPRPTDRQMAGLKAPTLKINYTVPAVQRYLDDTGLRIQPGESVIEFAKRGYAQVALDFTYIMPSEPNMSGVIERRMGDCGGLNSVFVGILRANGVPARLLYGRHAKSTGVGQTEEIHIQSQFYVDHIGWIPTDVTMCVHGKNPRYDPQDWKSLLYNFGWDNGKFLTFTIQLSSEFDSNAHLLDRRNLNDYPQSFSFYGKCVASSPSFEAERLF</sequence>
<keyword evidence="4" id="KW-0645">Protease</keyword>
<name>A0A2P6NUL5_9EUKA</name>
<dbReference type="GO" id="GO:0008233">
    <property type="term" value="F:peptidase activity"/>
    <property type="evidence" value="ECO:0007669"/>
    <property type="project" value="UniProtKB-KW"/>
</dbReference>
<evidence type="ECO:0000313" key="5">
    <source>
        <dbReference type="Proteomes" id="UP000241769"/>
    </source>
</evidence>
<dbReference type="Gene3D" id="1.10.238.10">
    <property type="entry name" value="EF-hand"/>
    <property type="match status" value="1"/>
</dbReference>
<comment type="caution">
    <text evidence="4">The sequence shown here is derived from an EMBL/GenBank/DDBJ whole genome shotgun (WGS) entry which is preliminary data.</text>
</comment>
<dbReference type="InterPro" id="IPR002931">
    <property type="entry name" value="Transglutaminase-like"/>
</dbReference>
<dbReference type="PANTHER" id="PTHR11216:SF170">
    <property type="entry name" value="DYNAMIN ASSOCIATED PROTEIN 160, ISOFORM D"/>
    <property type="match status" value="1"/>
</dbReference>
<dbReference type="GO" id="GO:0016197">
    <property type="term" value="P:endosomal transport"/>
    <property type="evidence" value="ECO:0007669"/>
    <property type="project" value="TreeGrafter"/>
</dbReference>
<dbReference type="InterPro" id="IPR038765">
    <property type="entry name" value="Papain-like_cys_pep_sf"/>
</dbReference>
<dbReference type="PROSITE" id="PS50031">
    <property type="entry name" value="EH"/>
    <property type="match status" value="1"/>
</dbReference>
<gene>
    <name evidence="3" type="ORF">PROFUN_02353</name>
    <name evidence="4" type="ORF">PROFUN_02362</name>
</gene>
<dbReference type="GO" id="GO:0006897">
    <property type="term" value="P:endocytosis"/>
    <property type="evidence" value="ECO:0007669"/>
    <property type="project" value="TreeGrafter"/>
</dbReference>
<dbReference type="SMART" id="SM00027">
    <property type="entry name" value="EH"/>
    <property type="match status" value="1"/>
</dbReference>
<dbReference type="Pfam" id="PF01841">
    <property type="entry name" value="Transglut_core"/>
    <property type="match status" value="1"/>
</dbReference>
<dbReference type="EMBL" id="MDYQ01000018">
    <property type="protein sequence ID" value="PRP87653.1"/>
    <property type="molecule type" value="Genomic_DNA"/>
</dbReference>
<evidence type="ECO:0000256" key="1">
    <source>
        <dbReference type="SAM" id="MobiDB-lite"/>
    </source>
</evidence>
<dbReference type="InterPro" id="IPR000261">
    <property type="entry name" value="EH_dom"/>
</dbReference>
<feature type="compositionally biased region" description="Polar residues" evidence="1">
    <location>
        <begin position="163"/>
        <end position="172"/>
    </location>
</feature>
<accession>A0A2P6NUL5</accession>
<dbReference type="GO" id="GO:0005886">
    <property type="term" value="C:plasma membrane"/>
    <property type="evidence" value="ECO:0007669"/>
    <property type="project" value="TreeGrafter"/>
</dbReference>
<evidence type="ECO:0000259" key="2">
    <source>
        <dbReference type="PROSITE" id="PS50031"/>
    </source>
</evidence>
<dbReference type="SMART" id="SM00460">
    <property type="entry name" value="TGc"/>
    <property type="match status" value="1"/>
</dbReference>
<keyword evidence="5" id="KW-1185">Reference proteome</keyword>
<dbReference type="SUPFAM" id="SSF47473">
    <property type="entry name" value="EF-hand"/>
    <property type="match status" value="1"/>
</dbReference>
<dbReference type="GO" id="GO:0005737">
    <property type="term" value="C:cytoplasm"/>
    <property type="evidence" value="ECO:0007669"/>
    <property type="project" value="TreeGrafter"/>
</dbReference>
<feature type="region of interest" description="Disordered" evidence="1">
    <location>
        <begin position="122"/>
        <end position="201"/>
    </location>
</feature>
<evidence type="ECO:0000313" key="4">
    <source>
        <dbReference type="EMBL" id="PRP87662.1"/>
    </source>
</evidence>
<organism evidence="4 5">
    <name type="scientific">Planoprotostelium fungivorum</name>
    <dbReference type="NCBI Taxonomy" id="1890364"/>
    <lineage>
        <taxon>Eukaryota</taxon>
        <taxon>Amoebozoa</taxon>
        <taxon>Evosea</taxon>
        <taxon>Variosea</taxon>
        <taxon>Cavosteliida</taxon>
        <taxon>Cavosteliaceae</taxon>
        <taxon>Planoprotostelium</taxon>
    </lineage>
</organism>
<dbReference type="AlphaFoldDB" id="A0A2P6NUL5"/>
<dbReference type="GO" id="GO:0006508">
    <property type="term" value="P:proteolysis"/>
    <property type="evidence" value="ECO:0007669"/>
    <property type="project" value="UniProtKB-KW"/>
</dbReference>
<dbReference type="Gene3D" id="3.10.620.30">
    <property type="match status" value="1"/>
</dbReference>
<protein>
    <submittedName>
        <fullName evidence="4">Transglutaminase-like enzyme, predicted cysteine protease</fullName>
    </submittedName>
</protein>
<dbReference type="Pfam" id="PF12763">
    <property type="entry name" value="EH"/>
    <property type="match status" value="1"/>
</dbReference>
<dbReference type="OrthoDB" id="10250800at2759"/>
<proteinExistence type="predicted"/>
<dbReference type="InterPro" id="IPR011992">
    <property type="entry name" value="EF-hand-dom_pair"/>
</dbReference>
<dbReference type="CDD" id="cd00052">
    <property type="entry name" value="EH"/>
    <property type="match status" value="1"/>
</dbReference>
<feature type="compositionally biased region" description="Pro residues" evidence="1">
    <location>
        <begin position="146"/>
        <end position="162"/>
    </location>
</feature>
<dbReference type="Proteomes" id="UP000241769">
    <property type="component" value="Unassembled WGS sequence"/>
</dbReference>
<feature type="domain" description="EH" evidence="2">
    <location>
        <begin position="20"/>
        <end position="96"/>
    </location>
</feature>
<dbReference type="STRING" id="1890364.A0A2P6NUL5"/>
<reference evidence="4 5" key="1">
    <citation type="journal article" date="2018" name="Genome Biol. Evol.">
        <title>Multiple Roots of Fruiting Body Formation in Amoebozoa.</title>
        <authorList>
            <person name="Hillmann F."/>
            <person name="Forbes G."/>
            <person name="Novohradska S."/>
            <person name="Ferling I."/>
            <person name="Riege K."/>
            <person name="Groth M."/>
            <person name="Westermann M."/>
            <person name="Marz M."/>
            <person name="Spaller T."/>
            <person name="Winckler T."/>
            <person name="Schaap P."/>
            <person name="Glockner G."/>
        </authorList>
    </citation>
    <scope>NUCLEOTIDE SEQUENCE [LARGE SCALE GENOMIC DNA]</scope>
    <source>
        <strain evidence="4 5">Jena</strain>
    </source>
</reference>
<dbReference type="SUPFAM" id="SSF54001">
    <property type="entry name" value="Cysteine proteinases"/>
    <property type="match status" value="1"/>
</dbReference>
<evidence type="ECO:0000313" key="3">
    <source>
        <dbReference type="EMBL" id="PRP87653.1"/>
    </source>
</evidence>